<dbReference type="AlphaFoldDB" id="A0A6L3SW59"/>
<name>A0A6L3SW59_9HYPH</name>
<feature type="region of interest" description="Disordered" evidence="1">
    <location>
        <begin position="1"/>
        <end position="44"/>
    </location>
</feature>
<dbReference type="SUPFAM" id="SSF109604">
    <property type="entry name" value="HD-domain/PDEase-like"/>
    <property type="match status" value="1"/>
</dbReference>
<dbReference type="Gene3D" id="1.10.3210.10">
    <property type="entry name" value="Hypothetical protein af1432"/>
    <property type="match status" value="1"/>
</dbReference>
<evidence type="ECO:0000313" key="4">
    <source>
        <dbReference type="Proteomes" id="UP000474159"/>
    </source>
</evidence>
<evidence type="ECO:0000259" key="2">
    <source>
        <dbReference type="PROSITE" id="PS51832"/>
    </source>
</evidence>
<organism evidence="3 4">
    <name type="scientific">Methylobacterium soli</name>
    <dbReference type="NCBI Taxonomy" id="553447"/>
    <lineage>
        <taxon>Bacteria</taxon>
        <taxon>Pseudomonadati</taxon>
        <taxon>Pseudomonadota</taxon>
        <taxon>Alphaproteobacteria</taxon>
        <taxon>Hyphomicrobiales</taxon>
        <taxon>Methylobacteriaceae</taxon>
        <taxon>Methylobacterium</taxon>
    </lineage>
</organism>
<feature type="domain" description="HD-GYP" evidence="2">
    <location>
        <begin position="189"/>
        <end position="386"/>
    </location>
</feature>
<dbReference type="SMART" id="SM00471">
    <property type="entry name" value="HDc"/>
    <property type="match status" value="1"/>
</dbReference>
<dbReference type="InterPro" id="IPR037522">
    <property type="entry name" value="HD_GYP_dom"/>
</dbReference>
<dbReference type="Pfam" id="PF13487">
    <property type="entry name" value="HD_5"/>
    <property type="match status" value="1"/>
</dbReference>
<proteinExistence type="predicted"/>
<dbReference type="InterPro" id="IPR052020">
    <property type="entry name" value="Cyclic_di-GMP/3'3'-cGAMP_PDE"/>
</dbReference>
<dbReference type="PROSITE" id="PS51832">
    <property type="entry name" value="HD_GYP"/>
    <property type="match status" value="1"/>
</dbReference>
<reference evidence="3 4" key="1">
    <citation type="submission" date="2019-09" db="EMBL/GenBank/DDBJ databases">
        <title>YIM 48816 draft genome.</title>
        <authorList>
            <person name="Jiang L."/>
        </authorList>
    </citation>
    <scope>NUCLEOTIDE SEQUENCE [LARGE SCALE GENOMIC DNA]</scope>
    <source>
        <strain evidence="3 4">YIM 48816</strain>
    </source>
</reference>
<accession>A0A6L3SW59</accession>
<dbReference type="InterPro" id="IPR003607">
    <property type="entry name" value="HD/PDEase_dom"/>
</dbReference>
<dbReference type="OrthoDB" id="9802066at2"/>
<evidence type="ECO:0000256" key="1">
    <source>
        <dbReference type="SAM" id="MobiDB-lite"/>
    </source>
</evidence>
<dbReference type="SUPFAM" id="SSF52172">
    <property type="entry name" value="CheY-like"/>
    <property type="match status" value="1"/>
</dbReference>
<protein>
    <submittedName>
        <fullName evidence="3">HD domain-containing protein</fullName>
    </submittedName>
</protein>
<evidence type="ECO:0000313" key="3">
    <source>
        <dbReference type="EMBL" id="KAB1076830.1"/>
    </source>
</evidence>
<keyword evidence="4" id="KW-1185">Reference proteome</keyword>
<gene>
    <name evidence="3" type="ORF">F6X53_21425</name>
</gene>
<dbReference type="PANTHER" id="PTHR45228">
    <property type="entry name" value="CYCLIC DI-GMP PHOSPHODIESTERASE TM_0186-RELATED"/>
    <property type="match status" value="1"/>
</dbReference>
<dbReference type="RefSeq" id="WP_151002392.1">
    <property type="nucleotide sequence ID" value="NZ_VZZK01000026.1"/>
</dbReference>
<sequence>MGADLEFSERADHGRDLGQDSGQDSGQEHGQDLGQDLGPRDAAGACEPEPALIAVLAASAPPQLLPALRALGHEIQLFGPEEIGELAGWPVALMVVDQDSLGGPEIVRTLRRLDGHARTPILLVASGEAGAIRRAAAALAVTEVLVRPLDPIELQMRVRALVELSLARREAERATRTMSRHVAGVVAESEAREREIIQRLMLAAEFRDDDAGDHLTRVAGCTIAIAEGLGLSEREANDIALASTMHDIGKIGIPDSILLKAGPLTSEERAEMQRHAERGHRMLQNSPSRLLQLASEIALTHHERWDGAGYPQGLSGSAIPLSGRIVAVADVFDALISERVYKAAWPLEKARAYLVQHRGSHFDPACVDAFLSRWEDIIGLLQDRPATPKAA</sequence>
<dbReference type="PANTHER" id="PTHR45228:SF1">
    <property type="entry name" value="CYCLIC DI-GMP PHOSPHODIESTERASE TM_0186"/>
    <property type="match status" value="1"/>
</dbReference>
<dbReference type="Gene3D" id="3.40.50.2300">
    <property type="match status" value="1"/>
</dbReference>
<dbReference type="EMBL" id="VZZK01000026">
    <property type="protein sequence ID" value="KAB1076830.1"/>
    <property type="molecule type" value="Genomic_DNA"/>
</dbReference>
<dbReference type="CDD" id="cd00077">
    <property type="entry name" value="HDc"/>
    <property type="match status" value="1"/>
</dbReference>
<dbReference type="Proteomes" id="UP000474159">
    <property type="component" value="Unassembled WGS sequence"/>
</dbReference>
<feature type="compositionally biased region" description="Basic and acidic residues" evidence="1">
    <location>
        <begin position="7"/>
        <end position="18"/>
    </location>
</feature>
<comment type="caution">
    <text evidence="3">The sequence shown here is derived from an EMBL/GenBank/DDBJ whole genome shotgun (WGS) entry which is preliminary data.</text>
</comment>
<dbReference type="GO" id="GO:0008081">
    <property type="term" value="F:phosphoric diester hydrolase activity"/>
    <property type="evidence" value="ECO:0007669"/>
    <property type="project" value="UniProtKB-ARBA"/>
</dbReference>
<dbReference type="InterPro" id="IPR011006">
    <property type="entry name" value="CheY-like_superfamily"/>
</dbReference>